<dbReference type="Proteomes" id="UP000325243">
    <property type="component" value="Unassembled WGS sequence"/>
</dbReference>
<dbReference type="Pfam" id="PF13649">
    <property type="entry name" value="Methyltransf_25"/>
    <property type="match status" value="1"/>
</dbReference>
<keyword evidence="1" id="KW-0479">Metal-binding</keyword>
<dbReference type="Pfam" id="PF21302">
    <property type="entry name" value="Zn_ribbon_RlmA"/>
    <property type="match status" value="1"/>
</dbReference>
<dbReference type="GO" id="GO:0008168">
    <property type="term" value="F:methyltransferase activity"/>
    <property type="evidence" value="ECO:0007669"/>
    <property type="project" value="UniProtKB-KW"/>
</dbReference>
<dbReference type="InterPro" id="IPR041698">
    <property type="entry name" value="Methyltransf_25"/>
</dbReference>
<accession>A0A5S4UWI7</accession>
<proteinExistence type="predicted"/>
<feature type="binding site" evidence="2">
    <location>
        <position position="71"/>
    </location>
    <ligand>
        <name>S-adenosyl-L-methionine</name>
        <dbReference type="ChEBI" id="CHEBI:59789"/>
    </ligand>
</feature>
<dbReference type="AlphaFoldDB" id="A0A5S4UWI7"/>
<feature type="binding site" evidence="2">
    <location>
        <position position="191"/>
    </location>
    <ligand>
        <name>S-adenosyl-L-methionine</name>
        <dbReference type="ChEBI" id="CHEBI:59789"/>
    </ligand>
</feature>
<evidence type="ECO:0000256" key="1">
    <source>
        <dbReference type="PIRSR" id="PIRSR018249-1"/>
    </source>
</evidence>
<gene>
    <name evidence="5" type="ORF">FYC51_17510</name>
</gene>
<keyword evidence="6" id="KW-1185">Reference proteome</keyword>
<dbReference type="InterPro" id="IPR048647">
    <property type="entry name" value="RlmA_N"/>
</dbReference>
<evidence type="ECO:0000259" key="3">
    <source>
        <dbReference type="Pfam" id="PF13649"/>
    </source>
</evidence>
<sequence length="281" mass="29804">MSIDTTWLRCPNCLLDLDPVGERTLGCETGHRFDLSKHGIVTLLPPKAPRTVGDDRAMLDARAALLDSGAYAPIAASIVEALSSAGIDGATDAPRIADLGCGTGYYSALLADALPTADFLLADRSPDAVRMSRRAIGGSTGVVLDTWRPLPVRDAVADVVLDVFAPRNPPEFARILRPGGVVVVVVPTADHLHELRAEGAMLDVPAEKAELVSDRFHEAGLRRGARTTVTYPLEATAATQALLVDMGPAAHHADRRPHQPEHARTVTVSVDVLVFEHAAGD</sequence>
<dbReference type="GO" id="GO:0046872">
    <property type="term" value="F:metal ion binding"/>
    <property type="evidence" value="ECO:0007669"/>
    <property type="project" value="UniProtKB-KW"/>
</dbReference>
<feature type="domain" description="23S rRNA (guanine(745)-N(1))-methyltransferase N-terminal" evidence="4">
    <location>
        <begin position="9"/>
        <end position="46"/>
    </location>
</feature>
<keyword evidence="5" id="KW-0489">Methyltransferase</keyword>
<evidence type="ECO:0000313" key="6">
    <source>
        <dbReference type="Proteomes" id="UP000325243"/>
    </source>
</evidence>
<keyword evidence="1" id="KW-0862">Zinc</keyword>
<protein>
    <submittedName>
        <fullName evidence="5">Methyltransferase domain-containing protein</fullName>
    </submittedName>
</protein>
<dbReference type="Gene3D" id="3.40.50.150">
    <property type="entry name" value="Vaccinia Virus protein VP39"/>
    <property type="match status" value="1"/>
</dbReference>
<dbReference type="InterPro" id="IPR029063">
    <property type="entry name" value="SAM-dependent_MTases_sf"/>
</dbReference>
<evidence type="ECO:0000313" key="5">
    <source>
        <dbReference type="EMBL" id="TYL50936.1"/>
    </source>
</evidence>
<feature type="binding site" evidence="2">
    <location>
        <begin position="103"/>
        <end position="104"/>
    </location>
    <ligand>
        <name>S-adenosyl-L-methionine</name>
        <dbReference type="ChEBI" id="CHEBI:59789"/>
    </ligand>
</feature>
<dbReference type="RefSeq" id="WP_148735032.1">
    <property type="nucleotide sequence ID" value="NZ_VSSB01000002.1"/>
</dbReference>
<dbReference type="CDD" id="cd02440">
    <property type="entry name" value="AdoMet_MTases"/>
    <property type="match status" value="1"/>
</dbReference>
<organism evidence="5 6">
    <name type="scientific">Agromyces mariniharenae</name>
    <dbReference type="NCBI Taxonomy" id="2604423"/>
    <lineage>
        <taxon>Bacteria</taxon>
        <taxon>Bacillati</taxon>
        <taxon>Actinomycetota</taxon>
        <taxon>Actinomycetes</taxon>
        <taxon>Micrococcales</taxon>
        <taxon>Microbacteriaceae</taxon>
        <taxon>Agromyces</taxon>
    </lineage>
</organism>
<dbReference type="SUPFAM" id="SSF53335">
    <property type="entry name" value="S-adenosyl-L-methionine-dependent methyltransferases"/>
    <property type="match status" value="1"/>
</dbReference>
<evidence type="ECO:0000256" key="2">
    <source>
        <dbReference type="PIRSR" id="PIRSR018249-2"/>
    </source>
</evidence>
<keyword evidence="5" id="KW-0808">Transferase</keyword>
<dbReference type="GO" id="GO:0032259">
    <property type="term" value="P:methylation"/>
    <property type="evidence" value="ECO:0007669"/>
    <property type="project" value="UniProtKB-KW"/>
</dbReference>
<comment type="caution">
    <text evidence="5">The sequence shown here is derived from an EMBL/GenBank/DDBJ whole genome shotgun (WGS) entry which is preliminary data.</text>
</comment>
<reference evidence="5 6" key="1">
    <citation type="submission" date="2019-08" db="EMBL/GenBank/DDBJ databases">
        <authorList>
            <person name="Hu J."/>
        </authorList>
    </citation>
    <scope>NUCLEOTIDE SEQUENCE [LARGE SCALE GENOMIC DNA]</scope>
    <source>
        <strain evidence="5 6">NEAU-184</strain>
    </source>
</reference>
<feature type="binding site" evidence="1">
    <location>
        <position position="31"/>
    </location>
    <ligand>
        <name>Zn(2+)</name>
        <dbReference type="ChEBI" id="CHEBI:29105"/>
    </ligand>
</feature>
<keyword evidence="2" id="KW-0949">S-adenosyl-L-methionine</keyword>
<dbReference type="EMBL" id="VSSB01000002">
    <property type="protein sequence ID" value="TYL50936.1"/>
    <property type="molecule type" value="Genomic_DNA"/>
</dbReference>
<dbReference type="PIRSF" id="PIRSF018249">
    <property type="entry name" value="MyrA_prd"/>
    <property type="match status" value="1"/>
</dbReference>
<evidence type="ECO:0000259" key="4">
    <source>
        <dbReference type="Pfam" id="PF21302"/>
    </source>
</evidence>
<feature type="domain" description="Methyltransferase" evidence="3">
    <location>
        <begin position="96"/>
        <end position="180"/>
    </location>
</feature>
<name>A0A5S4UWI7_9MICO</name>
<dbReference type="InterPro" id="IPR016718">
    <property type="entry name" value="rRNA_m1G-MeTrfase_A_prd"/>
</dbReference>
<feature type="binding site" evidence="1">
    <location>
        <position position="27"/>
    </location>
    <ligand>
        <name>Zn(2+)</name>
        <dbReference type="ChEBI" id="CHEBI:29105"/>
    </ligand>
</feature>